<keyword evidence="4" id="KW-0969">Cilium</keyword>
<evidence type="ECO:0000256" key="1">
    <source>
        <dbReference type="ARBA" id="ARBA00004138"/>
    </source>
</evidence>
<evidence type="ECO:0000256" key="3">
    <source>
        <dbReference type="ARBA" id="ARBA00022737"/>
    </source>
</evidence>
<dbReference type="PANTHER" id="PTHR15722:SF7">
    <property type="entry name" value="INTRAFLAGELLAR TRANSPORT PROTEIN 140 HOMOLOG"/>
    <property type="match status" value="1"/>
</dbReference>
<dbReference type="PANTHER" id="PTHR15722">
    <property type="entry name" value="IFT140/172-RELATED"/>
    <property type="match status" value="1"/>
</dbReference>
<keyword evidence="5" id="KW-0966">Cell projection</keyword>
<dbReference type="GeneID" id="136084010"/>
<protein>
    <submittedName>
        <fullName evidence="8">Intraflagellar transport protein 140 homolog isoform X2</fullName>
    </submittedName>
</protein>
<evidence type="ECO:0000256" key="4">
    <source>
        <dbReference type="ARBA" id="ARBA00023069"/>
    </source>
</evidence>
<dbReference type="Pfam" id="PF24762">
    <property type="entry name" value="TPR_IF140-IFT172"/>
    <property type="match status" value="1"/>
</dbReference>
<proteinExistence type="predicted"/>
<name>A0ABM4CEG9_HYDVU</name>
<comment type="subcellular location">
    <subcellularLocation>
        <location evidence="1">Cell projection</location>
        <location evidence="1">Cilium</location>
    </subcellularLocation>
</comment>
<keyword evidence="3" id="KW-0677">Repeat</keyword>
<keyword evidence="7" id="KW-1185">Reference proteome</keyword>
<dbReference type="InterPro" id="IPR056168">
    <property type="entry name" value="TPR_IF140/IFT172/WDR19"/>
</dbReference>
<evidence type="ECO:0000256" key="5">
    <source>
        <dbReference type="ARBA" id="ARBA00023273"/>
    </source>
</evidence>
<organism evidence="7 8">
    <name type="scientific">Hydra vulgaris</name>
    <name type="common">Hydra</name>
    <name type="synonym">Hydra attenuata</name>
    <dbReference type="NCBI Taxonomy" id="6087"/>
    <lineage>
        <taxon>Eukaryota</taxon>
        <taxon>Metazoa</taxon>
        <taxon>Cnidaria</taxon>
        <taxon>Hydrozoa</taxon>
        <taxon>Hydroidolina</taxon>
        <taxon>Anthoathecata</taxon>
        <taxon>Aplanulata</taxon>
        <taxon>Hydridae</taxon>
        <taxon>Hydra</taxon>
    </lineage>
</organism>
<sequence length="115" mass="13033">MKEAEQLCQDTGDKKACYHLACQFEISGNIPKSIHFFSRAQCYSNAIRLAKEKQLDQELMNLSMLSTQEDMPNVPSILKKKEVWMIKLLHCITGEGVFQKLLILPSVQSSLVLCS</sequence>
<keyword evidence="2" id="KW-0853">WD repeat</keyword>
<evidence type="ECO:0000313" key="7">
    <source>
        <dbReference type="Proteomes" id="UP001652625"/>
    </source>
</evidence>
<evidence type="ECO:0000259" key="6">
    <source>
        <dbReference type="Pfam" id="PF24762"/>
    </source>
</evidence>
<dbReference type="RefSeq" id="XP_065660076.1">
    <property type="nucleotide sequence ID" value="XM_065804004.1"/>
</dbReference>
<evidence type="ECO:0000313" key="8">
    <source>
        <dbReference type="RefSeq" id="XP_065660076.1"/>
    </source>
</evidence>
<reference evidence="8" key="1">
    <citation type="submission" date="2025-08" db="UniProtKB">
        <authorList>
            <consortium name="RefSeq"/>
        </authorList>
    </citation>
    <scope>IDENTIFICATION</scope>
</reference>
<evidence type="ECO:0000256" key="2">
    <source>
        <dbReference type="ARBA" id="ARBA00022574"/>
    </source>
</evidence>
<dbReference type="Proteomes" id="UP001652625">
    <property type="component" value="Chromosome 08"/>
</dbReference>
<accession>A0ABM4CEG9</accession>
<gene>
    <name evidence="8" type="primary">LOC136084010</name>
</gene>
<feature type="domain" description="IF140/IFT172/WDR19 TPR" evidence="6">
    <location>
        <begin position="2"/>
        <end position="90"/>
    </location>
</feature>